<protein>
    <submittedName>
        <fullName evidence="1">Uncharacterized protein</fullName>
    </submittedName>
</protein>
<name>A0A8K0W4L4_9PLEO</name>
<dbReference type="EMBL" id="JAGMVJ010000001">
    <property type="protein sequence ID" value="KAH7094300.1"/>
    <property type="molecule type" value="Genomic_DNA"/>
</dbReference>
<accession>A0A8K0W4L4</accession>
<comment type="caution">
    <text evidence="1">The sequence shown here is derived from an EMBL/GenBank/DDBJ whole genome shotgun (WGS) entry which is preliminary data.</text>
</comment>
<gene>
    <name evidence="1" type="ORF">FB567DRAFT_1031</name>
</gene>
<reference evidence="1" key="1">
    <citation type="journal article" date="2021" name="Nat. Commun.">
        <title>Genetic determinants of endophytism in the Arabidopsis root mycobiome.</title>
        <authorList>
            <person name="Mesny F."/>
            <person name="Miyauchi S."/>
            <person name="Thiergart T."/>
            <person name="Pickel B."/>
            <person name="Atanasova L."/>
            <person name="Karlsson M."/>
            <person name="Huettel B."/>
            <person name="Barry K.W."/>
            <person name="Haridas S."/>
            <person name="Chen C."/>
            <person name="Bauer D."/>
            <person name="Andreopoulos W."/>
            <person name="Pangilinan J."/>
            <person name="LaButti K."/>
            <person name="Riley R."/>
            <person name="Lipzen A."/>
            <person name="Clum A."/>
            <person name="Drula E."/>
            <person name="Henrissat B."/>
            <person name="Kohler A."/>
            <person name="Grigoriev I.V."/>
            <person name="Martin F.M."/>
            <person name="Hacquard S."/>
        </authorList>
    </citation>
    <scope>NUCLEOTIDE SEQUENCE</scope>
    <source>
        <strain evidence="1">MPI-SDFR-AT-0120</strain>
    </source>
</reference>
<keyword evidence="2" id="KW-1185">Reference proteome</keyword>
<dbReference type="Proteomes" id="UP000813461">
    <property type="component" value="Unassembled WGS sequence"/>
</dbReference>
<evidence type="ECO:0000313" key="1">
    <source>
        <dbReference type="EMBL" id="KAH7094300.1"/>
    </source>
</evidence>
<proteinExistence type="predicted"/>
<evidence type="ECO:0000313" key="2">
    <source>
        <dbReference type="Proteomes" id="UP000813461"/>
    </source>
</evidence>
<sequence>MPPYLLCYRFPRLPSTRKTSASNGADYIAVQRFLLIFFLRITNSPKICHKISSLTSSFCARAGTAGCSCLGRWKRLCIIILLVWQIWVIISQDHNILGWGEGKYCFVFFLDGWVKMVLVHFNTVLMHIWTCCVRVGHKICEVRMERGSGEGEGACVEEDASGLCIYF</sequence>
<organism evidence="1 2">
    <name type="scientific">Paraphoma chrysanthemicola</name>
    <dbReference type="NCBI Taxonomy" id="798071"/>
    <lineage>
        <taxon>Eukaryota</taxon>
        <taxon>Fungi</taxon>
        <taxon>Dikarya</taxon>
        <taxon>Ascomycota</taxon>
        <taxon>Pezizomycotina</taxon>
        <taxon>Dothideomycetes</taxon>
        <taxon>Pleosporomycetidae</taxon>
        <taxon>Pleosporales</taxon>
        <taxon>Pleosporineae</taxon>
        <taxon>Phaeosphaeriaceae</taxon>
        <taxon>Paraphoma</taxon>
    </lineage>
</organism>
<dbReference type="AlphaFoldDB" id="A0A8K0W4L4"/>